<dbReference type="Pfam" id="PF00856">
    <property type="entry name" value="SET"/>
    <property type="match status" value="1"/>
</dbReference>
<dbReference type="CDD" id="cd20071">
    <property type="entry name" value="SET_SMYD"/>
    <property type="match status" value="1"/>
</dbReference>
<evidence type="ECO:0000313" key="4">
    <source>
        <dbReference type="Proteomes" id="UP000078512"/>
    </source>
</evidence>
<evidence type="ECO:0000256" key="1">
    <source>
        <dbReference type="SAM" id="MobiDB-lite"/>
    </source>
</evidence>
<dbReference type="PANTHER" id="PTHR12197">
    <property type="entry name" value="HISTONE-LYSINE N-METHYLTRANSFERASE SMYD"/>
    <property type="match status" value="1"/>
</dbReference>
<dbReference type="Gene3D" id="2.170.270.10">
    <property type="entry name" value="SET domain"/>
    <property type="match status" value="1"/>
</dbReference>
<keyword evidence="4" id="KW-1185">Reference proteome</keyword>
<dbReference type="InterPro" id="IPR046341">
    <property type="entry name" value="SET_dom_sf"/>
</dbReference>
<dbReference type="InterPro" id="IPR001214">
    <property type="entry name" value="SET_dom"/>
</dbReference>
<evidence type="ECO:0000259" key="2">
    <source>
        <dbReference type="PROSITE" id="PS50280"/>
    </source>
</evidence>
<feature type="compositionally biased region" description="Low complexity" evidence="1">
    <location>
        <begin position="268"/>
        <end position="280"/>
    </location>
</feature>
<feature type="region of interest" description="Disordered" evidence="1">
    <location>
        <begin position="419"/>
        <end position="453"/>
    </location>
</feature>
<proteinExistence type="predicted"/>
<reference evidence="3 4" key="1">
    <citation type="submission" date="2016-05" db="EMBL/GenBank/DDBJ databases">
        <title>Genome sequencing reveals origins of a unique bacterial endosymbiosis in the earliest lineages of terrestrial Fungi.</title>
        <authorList>
            <consortium name="DOE Joint Genome Institute"/>
            <person name="Uehling J."/>
            <person name="Gryganskyi A."/>
            <person name="Hameed K."/>
            <person name="Tschaplinski T."/>
            <person name="Misztal P."/>
            <person name="Wu S."/>
            <person name="Desiro A."/>
            <person name="Vande Pol N."/>
            <person name="Du Z.-Y."/>
            <person name="Zienkiewicz A."/>
            <person name="Zienkiewicz K."/>
            <person name="Morin E."/>
            <person name="Tisserant E."/>
            <person name="Splivallo R."/>
            <person name="Hainaut M."/>
            <person name="Henrissat B."/>
            <person name="Ohm R."/>
            <person name="Kuo A."/>
            <person name="Yan J."/>
            <person name="Lipzen A."/>
            <person name="Nolan M."/>
            <person name="Labutti K."/>
            <person name="Barry K."/>
            <person name="Goldstein A."/>
            <person name="Labbe J."/>
            <person name="Schadt C."/>
            <person name="Tuskan G."/>
            <person name="Grigoriev I."/>
            <person name="Martin F."/>
            <person name="Vilgalys R."/>
            <person name="Bonito G."/>
        </authorList>
    </citation>
    <scope>NUCLEOTIDE SEQUENCE [LARGE SCALE GENOMIC DNA]</scope>
    <source>
        <strain evidence="3 4">AG-77</strain>
    </source>
</reference>
<evidence type="ECO:0000313" key="3">
    <source>
        <dbReference type="EMBL" id="OAQ25639.1"/>
    </source>
</evidence>
<feature type="compositionally biased region" description="Low complexity" evidence="1">
    <location>
        <begin position="1"/>
        <end position="18"/>
    </location>
</feature>
<protein>
    <submittedName>
        <fullName evidence="3">SET domain-containing protein</fullName>
    </submittedName>
</protein>
<organism evidence="3 4">
    <name type="scientific">Linnemannia elongata AG-77</name>
    <dbReference type="NCBI Taxonomy" id="1314771"/>
    <lineage>
        <taxon>Eukaryota</taxon>
        <taxon>Fungi</taxon>
        <taxon>Fungi incertae sedis</taxon>
        <taxon>Mucoromycota</taxon>
        <taxon>Mortierellomycotina</taxon>
        <taxon>Mortierellomycetes</taxon>
        <taxon>Mortierellales</taxon>
        <taxon>Mortierellaceae</taxon>
        <taxon>Linnemannia</taxon>
    </lineage>
</organism>
<dbReference type="PROSITE" id="PS50280">
    <property type="entry name" value="SET"/>
    <property type="match status" value="1"/>
</dbReference>
<feature type="region of interest" description="Disordered" evidence="1">
    <location>
        <begin position="264"/>
        <end position="294"/>
    </location>
</feature>
<dbReference type="Proteomes" id="UP000078512">
    <property type="component" value="Unassembled WGS sequence"/>
</dbReference>
<feature type="compositionally biased region" description="Basic and acidic residues" evidence="1">
    <location>
        <begin position="439"/>
        <end position="453"/>
    </location>
</feature>
<dbReference type="OrthoDB" id="1028014at2759"/>
<dbReference type="SUPFAM" id="SSF82199">
    <property type="entry name" value="SET domain"/>
    <property type="match status" value="1"/>
</dbReference>
<accession>A0A197JMP9</accession>
<feature type="compositionally biased region" description="Acidic residues" evidence="1">
    <location>
        <begin position="419"/>
        <end position="437"/>
    </location>
</feature>
<dbReference type="STRING" id="1314771.A0A197JMP9"/>
<sequence length="628" mass="70523">MDPAETTATASVLLSLAPTAPPTPPPTLALVGQQQEDKEHQAAEEEDAFPIKVTMLPNKGRSYVATRTILPQELIFVAEAFGTTMCDPWLDCGICHYCWAEIRDRKAQIRLPSALTASAKGTRIGPGTETGSKEKKAGRGRKQETVMVFCDETCLEMYGPEVAEMICRVEDKIRRTWSDSGARAWKLKMEPCKESTAKVGPDTPSTSSATTTTAPHYSDLIKQALATADTKKRILELSDTDLALFLDTTWSAFDGLISEQESWLTHPTTTTASTNTTATNKNDNQRNTRQHSHTQAQCEALYPKLAKLLLEGNNQATIAPKTSDDDCETIRLISEILHRRQIDMRTATSGMMYEGTGVVIKQGRESVKALAIAVSNNDEKLAGSHGDLLRGGQRATFKDYCAMQSNELILFRQQLQEDIDSQDEQSDDDEQGQEQEGQDTQHKGYKHSQESRHDTSMRQWRTLISILPNHLLGCFYVYLRLRDAYLLLAYENATTPPSDTPSYQEHQITLSIDSTFFRTILYREVANSFGIRDSSDELLGFAVFPRASFFNHSCRPNIQKKRRQSSRAVRARQMEYWSTSVIKEGEECCISYGDISTGVGERRARLDDMYFFWCSCPRCLEEEELESI</sequence>
<dbReference type="InterPro" id="IPR050869">
    <property type="entry name" value="H3K4_H4K5_MeTrfase"/>
</dbReference>
<dbReference type="PANTHER" id="PTHR12197:SF294">
    <property type="entry name" value="POTENTIAL PROTEIN LYSINE METHYLTRANSFERASE SET6"/>
    <property type="match status" value="1"/>
</dbReference>
<gene>
    <name evidence="3" type="ORF">K457DRAFT_128846</name>
</gene>
<name>A0A197JMP9_9FUNG</name>
<feature type="compositionally biased region" description="Polar residues" evidence="1">
    <location>
        <begin position="281"/>
        <end position="294"/>
    </location>
</feature>
<feature type="region of interest" description="Disordered" evidence="1">
    <location>
        <begin position="120"/>
        <end position="139"/>
    </location>
</feature>
<feature type="domain" description="SET" evidence="2">
    <location>
        <begin position="49"/>
        <end position="593"/>
    </location>
</feature>
<feature type="region of interest" description="Disordered" evidence="1">
    <location>
        <begin position="1"/>
        <end position="25"/>
    </location>
</feature>
<dbReference type="EMBL" id="KV442076">
    <property type="protein sequence ID" value="OAQ25639.1"/>
    <property type="molecule type" value="Genomic_DNA"/>
</dbReference>
<dbReference type="AlphaFoldDB" id="A0A197JMP9"/>